<dbReference type="SUPFAM" id="SSF48445">
    <property type="entry name" value="14-3-3 protein"/>
    <property type="match status" value="1"/>
</dbReference>
<evidence type="ECO:0000259" key="2">
    <source>
        <dbReference type="Pfam" id="PF00244"/>
    </source>
</evidence>
<organism evidence="3 4">
    <name type="scientific">Mytilus coruscus</name>
    <name type="common">Sea mussel</name>
    <dbReference type="NCBI Taxonomy" id="42192"/>
    <lineage>
        <taxon>Eukaryota</taxon>
        <taxon>Metazoa</taxon>
        <taxon>Spiralia</taxon>
        <taxon>Lophotrochozoa</taxon>
        <taxon>Mollusca</taxon>
        <taxon>Bivalvia</taxon>
        <taxon>Autobranchia</taxon>
        <taxon>Pteriomorphia</taxon>
        <taxon>Mytilida</taxon>
        <taxon>Mytiloidea</taxon>
        <taxon>Mytilidae</taxon>
        <taxon>Mytilinae</taxon>
        <taxon>Mytilus</taxon>
    </lineage>
</organism>
<evidence type="ECO:0000256" key="1">
    <source>
        <dbReference type="ARBA" id="ARBA00006141"/>
    </source>
</evidence>
<dbReference type="InterPro" id="IPR036815">
    <property type="entry name" value="14-3-3_dom_sf"/>
</dbReference>
<protein>
    <submittedName>
        <fullName evidence="3">YWHAB_Q_Z</fullName>
    </submittedName>
</protein>
<dbReference type="Proteomes" id="UP000507470">
    <property type="component" value="Unassembled WGS sequence"/>
</dbReference>
<sequence length="171" mass="19973">MLSNAYKNVLVSLRSTNNVIKTLEQKLYTIEKSNGRWNCYHLKLKLNEISNEVILLLKTKLFDCAIVDETDFIRIHERGYLQIQKRNSCTSPTNHSALGLALNYFVFFNERRNELQKAYDIAKSAFDATMEDIAYLQQYQQVTVKDSMLILKILNAKLTKWSPEIDEKRCN</sequence>
<reference evidence="3 4" key="1">
    <citation type="submission" date="2020-06" db="EMBL/GenBank/DDBJ databases">
        <authorList>
            <person name="Li R."/>
            <person name="Bekaert M."/>
        </authorList>
    </citation>
    <scope>NUCLEOTIDE SEQUENCE [LARGE SCALE GENOMIC DNA]</scope>
    <source>
        <strain evidence="4">wild</strain>
    </source>
</reference>
<dbReference type="InterPro" id="IPR000308">
    <property type="entry name" value="14-3-3"/>
</dbReference>
<dbReference type="EMBL" id="CACVKT020001886">
    <property type="protein sequence ID" value="CAC5373139.1"/>
    <property type="molecule type" value="Genomic_DNA"/>
</dbReference>
<dbReference type="Gene3D" id="1.20.190.20">
    <property type="entry name" value="14-3-3 domain"/>
    <property type="match status" value="1"/>
</dbReference>
<name>A0A6J8AST7_MYTCO</name>
<proteinExistence type="inferred from homology"/>
<evidence type="ECO:0000313" key="3">
    <source>
        <dbReference type="EMBL" id="CAC5373139.1"/>
    </source>
</evidence>
<comment type="similarity">
    <text evidence="1">Belongs to the 14-3-3 family.</text>
</comment>
<dbReference type="PANTHER" id="PTHR18860">
    <property type="entry name" value="14-3-3 PROTEIN"/>
    <property type="match status" value="1"/>
</dbReference>
<feature type="domain" description="14-3-3" evidence="2">
    <location>
        <begin position="87"/>
        <end position="162"/>
    </location>
</feature>
<evidence type="ECO:0000313" key="4">
    <source>
        <dbReference type="Proteomes" id="UP000507470"/>
    </source>
</evidence>
<dbReference type="AlphaFoldDB" id="A0A6J8AST7"/>
<keyword evidence="4" id="KW-1185">Reference proteome</keyword>
<accession>A0A6J8AST7</accession>
<dbReference type="InterPro" id="IPR023410">
    <property type="entry name" value="14-3-3_domain"/>
</dbReference>
<dbReference type="Pfam" id="PF00244">
    <property type="entry name" value="14-3-3"/>
    <property type="match status" value="1"/>
</dbReference>
<gene>
    <name evidence="3" type="ORF">MCOR_10995</name>
</gene>